<dbReference type="Gene3D" id="3.40.720.10">
    <property type="entry name" value="Alkaline Phosphatase, subunit A"/>
    <property type="match status" value="1"/>
</dbReference>
<feature type="binding site" evidence="8">
    <location>
        <position position="445"/>
    </location>
    <ligand>
        <name>Zn(2+)</name>
        <dbReference type="ChEBI" id="CHEBI:29105"/>
        <label>2</label>
    </ligand>
</feature>
<evidence type="ECO:0000256" key="6">
    <source>
        <dbReference type="ARBA" id="ARBA00022842"/>
    </source>
</evidence>
<dbReference type="Gene3D" id="1.10.1200.140">
    <property type="entry name" value="Alkaline phosphatase, crown domain"/>
    <property type="match status" value="1"/>
</dbReference>
<comment type="cofactor">
    <cofactor evidence="8">
        <name>Zn(2+)</name>
        <dbReference type="ChEBI" id="CHEBI:29105"/>
    </cofactor>
    <text evidence="8">Binds 2 Zn(2+) ions.</text>
</comment>
<evidence type="ECO:0000256" key="7">
    <source>
        <dbReference type="PIRSR" id="PIRSR601952-1"/>
    </source>
</evidence>
<dbReference type="InterPro" id="IPR017850">
    <property type="entry name" value="Alkaline_phosphatase_core_sf"/>
</dbReference>
<dbReference type="GO" id="GO:0046872">
    <property type="term" value="F:metal ion binding"/>
    <property type="evidence" value="ECO:0007669"/>
    <property type="project" value="UniProtKB-KW"/>
</dbReference>
<protein>
    <recommendedName>
        <fullName evidence="13">Alkaline phosphatase</fullName>
    </recommendedName>
</protein>
<dbReference type="InterPro" id="IPR018299">
    <property type="entry name" value="Alkaline_phosphatase_AS"/>
</dbReference>
<dbReference type="InterPro" id="IPR042085">
    <property type="entry name" value="Ap_crown"/>
</dbReference>
<evidence type="ECO:0000313" key="11">
    <source>
        <dbReference type="EMBL" id="OJG35508.1"/>
    </source>
</evidence>
<feature type="binding site" evidence="8">
    <location>
        <position position="148"/>
    </location>
    <ligand>
        <name>Mg(2+)</name>
        <dbReference type="ChEBI" id="CHEBI:18420"/>
    </ligand>
</feature>
<sequence length="485" mass="52834">MKNKKWISLMILAAIGLSGCSTASSESAKKETETKQPKYVFYFIGDGMGASHRGLAENYMQWKNQDANYKLSMNQMPVTANVTTNSLSSTITDSAAAGTALSTGIKTATGVIGMDGKGKDNYTTILESMQKDGYGVGMATTVSITHATPAAFGAHVPDRNDEVTIADQYLKADYDYLAGGGAQYFQTKDAGGKREDGKDLAKAFGEQGYDVDSSLKDFEETDFTKTDKYLGIYEPKYLTDVITQKNVEKTSPTLAEMVKGGIDVLSQNNKGFFMMVEGGYIDGAAHNNDTPAVLNEVLSFEESVAEAKKFYDKHPDETLILVTADHETGGLSLGYNSYKMDFEAVDRVKSSFGNTMESYIEKKDYDGLYHAMEKEWQVKLSDDDKALVQNRLNTFPIADLMADMGIPESEKEKAEGMKHMMGIGGYAASPILSKETKIAWTTQAHTAETVPLTAIGVGSKDFGECEDNTDIPQTLAEIMDVKIGK</sequence>
<dbReference type="AlphaFoldDB" id="A0A1L8SU62"/>
<gene>
    <name evidence="11" type="ORF">RV00_GL002693</name>
</gene>
<feature type="binding site" evidence="8">
    <location>
        <position position="282"/>
    </location>
    <ligand>
        <name>Zn(2+)</name>
        <dbReference type="ChEBI" id="CHEBI:29105"/>
        <label>2</label>
    </ligand>
</feature>
<accession>A0A1L8SU62</accession>
<feature type="binding site" evidence="8">
    <location>
        <position position="46"/>
    </location>
    <ligand>
        <name>Mg(2+)</name>
        <dbReference type="ChEBI" id="CHEBI:18420"/>
    </ligand>
</feature>
<dbReference type="PRINTS" id="PR00113">
    <property type="entry name" value="ALKPHPHTASE"/>
</dbReference>
<feature type="binding site" evidence="8">
    <location>
        <position position="277"/>
    </location>
    <ligand>
        <name>Mg(2+)</name>
        <dbReference type="ChEBI" id="CHEBI:18420"/>
    </ligand>
</feature>
<dbReference type="OrthoDB" id="9794455at2"/>
<keyword evidence="3 8" id="KW-0479">Metal-binding</keyword>
<keyword evidence="4" id="KW-0378">Hydrolase</keyword>
<dbReference type="CDD" id="cd16012">
    <property type="entry name" value="ALP"/>
    <property type="match status" value="1"/>
</dbReference>
<feature type="chain" id="PRO_5009880295" description="Alkaline phosphatase" evidence="10">
    <location>
        <begin position="24"/>
        <end position="485"/>
    </location>
</feature>
<name>A0A1L8SU62_9ENTE</name>
<feature type="binding site" evidence="8">
    <location>
        <position position="286"/>
    </location>
    <ligand>
        <name>Zn(2+)</name>
        <dbReference type="ChEBI" id="CHEBI:29105"/>
        <label>2</label>
    </ligand>
</feature>
<evidence type="ECO:0000256" key="8">
    <source>
        <dbReference type="PIRSR" id="PIRSR601952-2"/>
    </source>
</evidence>
<dbReference type="SMART" id="SM00098">
    <property type="entry name" value="alkPPc"/>
    <property type="match status" value="1"/>
</dbReference>
<evidence type="ECO:0000256" key="9">
    <source>
        <dbReference type="RuleBase" id="RU003946"/>
    </source>
</evidence>
<dbReference type="PANTHER" id="PTHR11596:SF5">
    <property type="entry name" value="ALKALINE PHOSPHATASE"/>
    <property type="match status" value="1"/>
</dbReference>
<dbReference type="Proteomes" id="UP000183700">
    <property type="component" value="Unassembled WGS sequence"/>
</dbReference>
<evidence type="ECO:0000313" key="12">
    <source>
        <dbReference type="Proteomes" id="UP000183700"/>
    </source>
</evidence>
<keyword evidence="5 8" id="KW-0862">Zinc</keyword>
<dbReference type="STRING" id="319970.RV00_GL002693"/>
<dbReference type="InterPro" id="IPR001952">
    <property type="entry name" value="Alkaline_phosphatase"/>
</dbReference>
<keyword evidence="10" id="KW-0732">Signal</keyword>
<evidence type="ECO:0000256" key="1">
    <source>
        <dbReference type="ARBA" id="ARBA00005984"/>
    </source>
</evidence>
<keyword evidence="12" id="KW-1185">Reference proteome</keyword>
<evidence type="ECO:0000256" key="2">
    <source>
        <dbReference type="ARBA" id="ARBA00022553"/>
    </source>
</evidence>
<proteinExistence type="inferred from homology"/>
<comment type="cofactor">
    <cofactor evidence="8">
        <name>Mg(2+)</name>
        <dbReference type="ChEBI" id="CHEBI:18420"/>
    </cofactor>
    <text evidence="8">Binds 1 Mg(2+) ion.</text>
</comment>
<evidence type="ECO:0000256" key="5">
    <source>
        <dbReference type="ARBA" id="ARBA00022833"/>
    </source>
</evidence>
<feature type="signal peptide" evidence="10">
    <location>
        <begin position="1"/>
        <end position="23"/>
    </location>
</feature>
<feature type="binding site" evidence="8">
    <location>
        <position position="146"/>
    </location>
    <ligand>
        <name>Mg(2+)</name>
        <dbReference type="ChEBI" id="CHEBI:18420"/>
    </ligand>
</feature>
<dbReference type="PROSITE" id="PS00123">
    <property type="entry name" value="ALKALINE_PHOSPHATASE"/>
    <property type="match status" value="1"/>
</dbReference>
<dbReference type="EMBL" id="JXKM01000006">
    <property type="protein sequence ID" value="OJG35508.1"/>
    <property type="molecule type" value="Genomic_DNA"/>
</dbReference>
<comment type="similarity">
    <text evidence="1 9">Belongs to the alkaline phosphatase family.</text>
</comment>
<feature type="binding site" evidence="8">
    <location>
        <position position="46"/>
    </location>
    <ligand>
        <name>Zn(2+)</name>
        <dbReference type="ChEBI" id="CHEBI:29105"/>
        <label>2</label>
    </ligand>
</feature>
<dbReference type="GO" id="GO:0004035">
    <property type="term" value="F:alkaline phosphatase activity"/>
    <property type="evidence" value="ECO:0007669"/>
    <property type="project" value="TreeGrafter"/>
</dbReference>
<keyword evidence="2" id="KW-0597">Phosphoprotein</keyword>
<evidence type="ECO:0000256" key="3">
    <source>
        <dbReference type="ARBA" id="ARBA00022723"/>
    </source>
</evidence>
<feature type="binding site" evidence="8">
    <location>
        <position position="325"/>
    </location>
    <ligand>
        <name>Zn(2+)</name>
        <dbReference type="ChEBI" id="CHEBI:29105"/>
        <label>2</label>
    </ligand>
</feature>
<evidence type="ECO:0008006" key="13">
    <source>
        <dbReference type="Google" id="ProtNLM"/>
    </source>
</evidence>
<keyword evidence="6 8" id="KW-0460">Magnesium</keyword>
<reference evidence="11 12" key="1">
    <citation type="submission" date="2014-12" db="EMBL/GenBank/DDBJ databases">
        <title>Draft genome sequences of 29 type strains of Enterococci.</title>
        <authorList>
            <person name="Zhong Z."/>
            <person name="Sun Z."/>
            <person name="Liu W."/>
            <person name="Zhang W."/>
            <person name="Zhang H."/>
        </authorList>
    </citation>
    <scope>NUCLEOTIDE SEQUENCE [LARGE SCALE GENOMIC DNA]</scope>
    <source>
        <strain evidence="11 12">DSM 22802</strain>
    </source>
</reference>
<evidence type="ECO:0000256" key="10">
    <source>
        <dbReference type="SAM" id="SignalP"/>
    </source>
</evidence>
<dbReference type="RefSeq" id="WP_071862477.1">
    <property type="nucleotide sequence ID" value="NZ_JBHLVS010000013.1"/>
</dbReference>
<comment type="caution">
    <text evidence="11">The sequence shown here is derived from an EMBL/GenBank/DDBJ whole genome shotgun (WGS) entry which is preliminary data.</text>
</comment>
<dbReference type="Pfam" id="PF00245">
    <property type="entry name" value="Alk_phosphatase"/>
    <property type="match status" value="1"/>
</dbReference>
<evidence type="ECO:0000256" key="4">
    <source>
        <dbReference type="ARBA" id="ARBA00022801"/>
    </source>
</evidence>
<dbReference type="PROSITE" id="PS51257">
    <property type="entry name" value="PROKAR_LIPOPROTEIN"/>
    <property type="match status" value="1"/>
</dbReference>
<organism evidence="11 12">
    <name type="scientific">Enterococcus devriesei</name>
    <dbReference type="NCBI Taxonomy" id="319970"/>
    <lineage>
        <taxon>Bacteria</taxon>
        <taxon>Bacillati</taxon>
        <taxon>Bacillota</taxon>
        <taxon>Bacilli</taxon>
        <taxon>Lactobacillales</taxon>
        <taxon>Enterococcaceae</taxon>
        <taxon>Enterococcus</taxon>
    </lineage>
</organism>
<dbReference type="SUPFAM" id="SSF53649">
    <property type="entry name" value="Alkaline phosphatase-like"/>
    <property type="match status" value="1"/>
</dbReference>
<feature type="active site" description="Phosphoserine intermediate" evidence="7">
    <location>
        <position position="94"/>
    </location>
</feature>
<dbReference type="PANTHER" id="PTHR11596">
    <property type="entry name" value="ALKALINE PHOSPHATASE"/>
    <property type="match status" value="1"/>
</dbReference>
<feature type="binding site" evidence="8">
    <location>
        <position position="326"/>
    </location>
    <ligand>
        <name>Zn(2+)</name>
        <dbReference type="ChEBI" id="CHEBI:29105"/>
        <label>2</label>
    </ligand>
</feature>